<dbReference type="InterPro" id="IPR050275">
    <property type="entry name" value="PGM_Phosphatase"/>
</dbReference>
<name>A0ABW8TW92_9CLOT</name>
<dbReference type="EMBL" id="JBJHZY010000002">
    <property type="protein sequence ID" value="MFL0269033.1"/>
    <property type="molecule type" value="Genomic_DNA"/>
</dbReference>
<dbReference type="RefSeq" id="WP_406765652.1">
    <property type="nucleotide sequence ID" value="NZ_JBJHZY010000002.1"/>
</dbReference>
<proteinExistence type="predicted"/>
<dbReference type="Proteomes" id="UP001623661">
    <property type="component" value="Unassembled WGS sequence"/>
</dbReference>
<dbReference type="PANTHER" id="PTHR48100:SF59">
    <property type="entry name" value="ADENOSYLCOBALAMIN_ALPHA-RIBAZOLE PHOSPHATASE"/>
    <property type="match status" value="1"/>
</dbReference>
<comment type="caution">
    <text evidence="1">The sequence shown here is derived from an EMBL/GenBank/DDBJ whole genome shotgun (WGS) entry which is preliminary data.</text>
</comment>
<dbReference type="PANTHER" id="PTHR48100">
    <property type="entry name" value="BROAD-SPECIFICITY PHOSPHATASE YOR283W-RELATED"/>
    <property type="match status" value="1"/>
</dbReference>
<dbReference type="InterPro" id="IPR029033">
    <property type="entry name" value="His_PPase_superfam"/>
</dbReference>
<organism evidence="1 2">
    <name type="scientific">Candidatus Clostridium radicumherbarum</name>
    <dbReference type="NCBI Taxonomy" id="3381662"/>
    <lineage>
        <taxon>Bacteria</taxon>
        <taxon>Bacillati</taxon>
        <taxon>Bacillota</taxon>
        <taxon>Clostridia</taxon>
        <taxon>Eubacteriales</taxon>
        <taxon>Clostridiaceae</taxon>
        <taxon>Clostridium</taxon>
    </lineage>
</organism>
<keyword evidence="2" id="KW-1185">Reference proteome</keyword>
<dbReference type="CDD" id="cd07067">
    <property type="entry name" value="HP_PGM_like"/>
    <property type="match status" value="1"/>
</dbReference>
<accession>A0ABW8TW92</accession>
<sequence>MTKVYFVRHAKPDFSVKDDLLRPLTEEAMEERKKVTEFLKDKDIKRVFSSPYKRAIDTIKHFAKSMNLNIDIIDDFRERKVDSVWIEDFNTFSKKQWLDFNYKLDDGECLYEVQNRNIRALMQILAENSERNIAIGSHGTALSTIINYFNREFAYADFEMIKDLMPFVVCFTFEGQAIINIEEFILE</sequence>
<dbReference type="SMART" id="SM00855">
    <property type="entry name" value="PGAM"/>
    <property type="match status" value="1"/>
</dbReference>
<evidence type="ECO:0000313" key="2">
    <source>
        <dbReference type="Proteomes" id="UP001623661"/>
    </source>
</evidence>
<reference evidence="1 2" key="1">
    <citation type="submission" date="2024-11" db="EMBL/GenBank/DDBJ databases">
        <authorList>
            <person name="Heng Y.C."/>
            <person name="Lim A.C.H."/>
            <person name="Lee J.K.Y."/>
            <person name="Kittelmann S."/>
        </authorList>
    </citation>
    <scope>NUCLEOTIDE SEQUENCE [LARGE SCALE GENOMIC DNA]</scope>
    <source>
        <strain evidence="1 2">WILCCON 0202</strain>
    </source>
</reference>
<protein>
    <submittedName>
        <fullName evidence="1">Histidine phosphatase family protein</fullName>
    </submittedName>
</protein>
<gene>
    <name evidence="1" type="ORF">ACJDUH_13120</name>
</gene>
<dbReference type="Pfam" id="PF00300">
    <property type="entry name" value="His_Phos_1"/>
    <property type="match status" value="1"/>
</dbReference>
<dbReference type="InterPro" id="IPR013078">
    <property type="entry name" value="His_Pase_superF_clade-1"/>
</dbReference>
<dbReference type="Gene3D" id="3.40.50.1240">
    <property type="entry name" value="Phosphoglycerate mutase-like"/>
    <property type="match status" value="1"/>
</dbReference>
<dbReference type="SUPFAM" id="SSF53254">
    <property type="entry name" value="Phosphoglycerate mutase-like"/>
    <property type="match status" value="1"/>
</dbReference>
<evidence type="ECO:0000313" key="1">
    <source>
        <dbReference type="EMBL" id="MFL0269033.1"/>
    </source>
</evidence>